<proteinExistence type="inferred from homology"/>
<feature type="transmembrane region" description="Helical" evidence="9">
    <location>
        <begin position="172"/>
        <end position="196"/>
    </location>
</feature>
<feature type="transmembrane region" description="Helical" evidence="9">
    <location>
        <begin position="75"/>
        <end position="92"/>
    </location>
</feature>
<reference evidence="11 12" key="1">
    <citation type="journal article" date="2010" name="J. Bacteriol.">
        <title>Genome sequence of the oligotrophic marine Gammaproteobacterium HTCC2143, isolated from the Oregon Coast.</title>
        <authorList>
            <person name="Oh H.M."/>
            <person name="Kang I."/>
            <person name="Ferriera S."/>
            <person name="Giovannoni S.J."/>
            <person name="Cho J.C."/>
        </authorList>
    </citation>
    <scope>NUCLEOTIDE SEQUENCE [LARGE SCALE GENOMIC DNA]</scope>
    <source>
        <strain evidence="11 12">HTCC2143</strain>
    </source>
</reference>
<dbReference type="EMBL" id="AAVT01000004">
    <property type="protein sequence ID" value="EAW31297.1"/>
    <property type="molecule type" value="Genomic_DNA"/>
</dbReference>
<keyword evidence="12" id="KW-1185">Reference proteome</keyword>
<dbReference type="STRING" id="247633.GP2143_04213"/>
<feature type="transmembrane region" description="Helical" evidence="9">
    <location>
        <begin position="112"/>
        <end position="139"/>
    </location>
</feature>
<dbReference type="GO" id="GO:0015297">
    <property type="term" value="F:antiporter activity"/>
    <property type="evidence" value="ECO:0007669"/>
    <property type="project" value="UniProtKB-KW"/>
</dbReference>
<evidence type="ECO:0000256" key="8">
    <source>
        <dbReference type="ARBA" id="ARBA00038435"/>
    </source>
</evidence>
<evidence type="ECO:0000256" key="2">
    <source>
        <dbReference type="ARBA" id="ARBA00022448"/>
    </source>
</evidence>
<accession>A0YDJ4</accession>
<gene>
    <name evidence="11" type="ORF">GP2143_04213</name>
</gene>
<evidence type="ECO:0000256" key="6">
    <source>
        <dbReference type="ARBA" id="ARBA00022989"/>
    </source>
</evidence>
<evidence type="ECO:0000256" key="1">
    <source>
        <dbReference type="ARBA" id="ARBA00004651"/>
    </source>
</evidence>
<feature type="transmembrane region" description="Helical" evidence="9">
    <location>
        <begin position="12"/>
        <end position="32"/>
    </location>
</feature>
<keyword evidence="3" id="KW-0050">Antiport</keyword>
<feature type="transmembrane region" description="Helical" evidence="9">
    <location>
        <begin position="353"/>
        <end position="379"/>
    </location>
</feature>
<evidence type="ECO:0000313" key="11">
    <source>
        <dbReference type="EMBL" id="EAW31297.1"/>
    </source>
</evidence>
<dbReference type="InterPro" id="IPR004770">
    <property type="entry name" value="Na/H_antiport_NhaC"/>
</dbReference>
<sequence length="503" mass="53609">MQTSFRGYNKLSAALRFVLIYLTSFPLLLYGVPLSVTTPNLPRSPGFLQSLICFSVIIITIAGGLFGLGISLHSLMFLCLLWVGLNAFSLGYGYTHIRELMTSALTRAMPAIYIFILIGMVIASFMHSGTIATLIYYGLTLLSPSLFLAVGLLLCALMSVATGTSWGTVGTLGVVFMGIGSAMNIPLPLVAGMIVCGATFGDKMSPISDTTNLAAMSAGTNLYRHIYAMLFTTTPAFILTFFIFLVVGLNYGEQNINLTDVTSIQTALTQHYSLMPLVTLLPLILLAVLSIRKVPAEVTMSCSIMLAVLIAMVYQGENPISVLNALWDNTPESTGIASLDALLGRGGISSMSWTLLLALMAIALGGILHGAGFLTVLLAGIIRRVQRTATLIVTTILSGFLGNIAMGEAYISIILSCQLFKPQYKQQNLEPAILSRSVEEGATMTAGLIPWTTAGAFYTATLGVDVLDFAPYAFFNYLNAVISVAIAALGIGLLKPRTKPAIT</sequence>
<organism evidence="11 12">
    <name type="scientific">marine gamma proteobacterium HTCC2143</name>
    <dbReference type="NCBI Taxonomy" id="247633"/>
    <lineage>
        <taxon>Bacteria</taxon>
        <taxon>Pseudomonadati</taxon>
        <taxon>Pseudomonadota</taxon>
        <taxon>Gammaproteobacteria</taxon>
        <taxon>Cellvibrionales</taxon>
        <taxon>Spongiibacteraceae</taxon>
        <taxon>BD1-7 clade</taxon>
    </lineage>
</organism>
<dbReference type="AlphaFoldDB" id="A0YDJ4"/>
<feature type="domain" description="Na+/H+ antiporter NhaC-like C-terminal" evidence="10">
    <location>
        <begin position="197"/>
        <end position="491"/>
    </location>
</feature>
<keyword evidence="4" id="KW-1003">Cell membrane</keyword>
<dbReference type="Pfam" id="PF03553">
    <property type="entry name" value="Na_H_antiporter"/>
    <property type="match status" value="1"/>
</dbReference>
<keyword evidence="7 9" id="KW-0472">Membrane</keyword>
<dbReference type="GO" id="GO:0005886">
    <property type="term" value="C:plasma membrane"/>
    <property type="evidence" value="ECO:0007669"/>
    <property type="project" value="UniProtKB-SubCell"/>
</dbReference>
<dbReference type="OrthoDB" id="9762978at2"/>
<dbReference type="PANTHER" id="PTHR33451">
    <property type="entry name" value="MALATE-2H(+)/NA(+)-LACTATE ANTIPORTER"/>
    <property type="match status" value="1"/>
</dbReference>
<dbReference type="eggNOG" id="COG1757">
    <property type="taxonomic scope" value="Bacteria"/>
</dbReference>
<keyword evidence="2" id="KW-0813">Transport</keyword>
<feature type="transmembrane region" description="Helical" evidence="9">
    <location>
        <begin position="226"/>
        <end position="251"/>
    </location>
</feature>
<feature type="transmembrane region" description="Helical" evidence="9">
    <location>
        <begin position="391"/>
        <end position="415"/>
    </location>
</feature>
<feature type="transmembrane region" description="Helical" evidence="9">
    <location>
        <begin position="298"/>
        <end position="316"/>
    </location>
</feature>
<feature type="transmembrane region" description="Helical" evidence="9">
    <location>
        <begin position="146"/>
        <end position="166"/>
    </location>
</feature>
<evidence type="ECO:0000256" key="9">
    <source>
        <dbReference type="SAM" id="Phobius"/>
    </source>
</evidence>
<evidence type="ECO:0000256" key="7">
    <source>
        <dbReference type="ARBA" id="ARBA00023136"/>
    </source>
</evidence>
<evidence type="ECO:0000256" key="5">
    <source>
        <dbReference type="ARBA" id="ARBA00022692"/>
    </source>
</evidence>
<comment type="caution">
    <text evidence="11">The sequence shown here is derived from an EMBL/GenBank/DDBJ whole genome shotgun (WGS) entry which is preliminary data.</text>
</comment>
<evidence type="ECO:0000313" key="12">
    <source>
        <dbReference type="Proteomes" id="UP000004931"/>
    </source>
</evidence>
<keyword evidence="6 9" id="KW-1133">Transmembrane helix</keyword>
<dbReference type="PANTHER" id="PTHR33451:SF3">
    <property type="entry name" value="MALATE-2H(+)_NA(+)-LACTATE ANTIPORTER"/>
    <property type="match status" value="1"/>
</dbReference>
<dbReference type="InterPro" id="IPR018461">
    <property type="entry name" value="Na/H_Antiport_NhaC-like_C"/>
</dbReference>
<protein>
    <submittedName>
        <fullName evidence="11">Na+/H+ antiporter NhaC</fullName>
    </submittedName>
</protein>
<name>A0YDJ4_9GAMM</name>
<dbReference type="InterPro" id="IPR052180">
    <property type="entry name" value="NhaC_Na-H+_Antiporter"/>
</dbReference>
<feature type="transmembrane region" description="Helical" evidence="9">
    <location>
        <begin position="271"/>
        <end position="291"/>
    </location>
</feature>
<dbReference type="NCBIfam" id="TIGR00931">
    <property type="entry name" value="antiport_nhaC"/>
    <property type="match status" value="1"/>
</dbReference>
<feature type="transmembrane region" description="Helical" evidence="9">
    <location>
        <begin position="47"/>
        <end position="68"/>
    </location>
</feature>
<evidence type="ECO:0000259" key="10">
    <source>
        <dbReference type="Pfam" id="PF03553"/>
    </source>
</evidence>
<evidence type="ECO:0000256" key="3">
    <source>
        <dbReference type="ARBA" id="ARBA00022449"/>
    </source>
</evidence>
<feature type="transmembrane region" description="Helical" evidence="9">
    <location>
        <begin position="474"/>
        <end position="494"/>
    </location>
</feature>
<dbReference type="Proteomes" id="UP000004931">
    <property type="component" value="Unassembled WGS sequence"/>
</dbReference>
<keyword evidence="5 9" id="KW-0812">Transmembrane</keyword>
<comment type="subcellular location">
    <subcellularLocation>
        <location evidence="1">Cell membrane</location>
        <topology evidence="1">Multi-pass membrane protein</topology>
    </subcellularLocation>
</comment>
<evidence type="ECO:0000256" key="4">
    <source>
        <dbReference type="ARBA" id="ARBA00022475"/>
    </source>
</evidence>
<comment type="similarity">
    <text evidence="8">Belongs to the NhaC Na(+)/H(+) (TC 2.A.35) antiporter family.</text>
</comment>